<accession>A0ABQ8TFV2</accession>
<sequence>MGDGDKVFGEMGPRVRHRLPDIRRTVVDNFEKNPTRNFTQPLKQLVHSLAKTKHKSFTATQSHYHSHNKAANTIYTSGIRARVCLTCEERKKGFQNPEKHYVAGRRRRSTVPPASGLQEVLAGGEQFPQKRAQHQAHDSRAKISTVRTSTTRCCVDFCNYGSHNRGEGVYRQHYLHSYGVGRQNGPACVMLKSSTSSDLTMRHQTTQQC</sequence>
<dbReference type="Proteomes" id="UP001148838">
    <property type="component" value="Unassembled WGS sequence"/>
</dbReference>
<comment type="caution">
    <text evidence="1">The sequence shown here is derived from an EMBL/GenBank/DDBJ whole genome shotgun (WGS) entry which is preliminary data.</text>
</comment>
<evidence type="ECO:0000313" key="1">
    <source>
        <dbReference type="EMBL" id="KAJ4445511.1"/>
    </source>
</evidence>
<evidence type="ECO:0000313" key="2">
    <source>
        <dbReference type="Proteomes" id="UP001148838"/>
    </source>
</evidence>
<reference evidence="1 2" key="1">
    <citation type="journal article" date="2022" name="Allergy">
        <title>Genome assembly and annotation of Periplaneta americana reveal a comprehensive cockroach allergen profile.</title>
        <authorList>
            <person name="Wang L."/>
            <person name="Xiong Q."/>
            <person name="Saelim N."/>
            <person name="Wang L."/>
            <person name="Nong W."/>
            <person name="Wan A.T."/>
            <person name="Shi M."/>
            <person name="Liu X."/>
            <person name="Cao Q."/>
            <person name="Hui J.H.L."/>
            <person name="Sookrung N."/>
            <person name="Leung T.F."/>
            <person name="Tungtrongchitr A."/>
            <person name="Tsui S.K.W."/>
        </authorList>
    </citation>
    <scope>NUCLEOTIDE SEQUENCE [LARGE SCALE GENOMIC DNA]</scope>
    <source>
        <strain evidence="1">PWHHKU_190912</strain>
    </source>
</reference>
<name>A0ABQ8TFV2_PERAM</name>
<proteinExistence type="predicted"/>
<organism evidence="1 2">
    <name type="scientific">Periplaneta americana</name>
    <name type="common">American cockroach</name>
    <name type="synonym">Blatta americana</name>
    <dbReference type="NCBI Taxonomy" id="6978"/>
    <lineage>
        <taxon>Eukaryota</taxon>
        <taxon>Metazoa</taxon>
        <taxon>Ecdysozoa</taxon>
        <taxon>Arthropoda</taxon>
        <taxon>Hexapoda</taxon>
        <taxon>Insecta</taxon>
        <taxon>Pterygota</taxon>
        <taxon>Neoptera</taxon>
        <taxon>Polyneoptera</taxon>
        <taxon>Dictyoptera</taxon>
        <taxon>Blattodea</taxon>
        <taxon>Blattoidea</taxon>
        <taxon>Blattidae</taxon>
        <taxon>Blattinae</taxon>
        <taxon>Periplaneta</taxon>
    </lineage>
</organism>
<dbReference type="EMBL" id="JAJSOF020000009">
    <property type="protein sequence ID" value="KAJ4445511.1"/>
    <property type="molecule type" value="Genomic_DNA"/>
</dbReference>
<protein>
    <submittedName>
        <fullName evidence="1">Uncharacterized protein</fullName>
    </submittedName>
</protein>
<keyword evidence="2" id="KW-1185">Reference proteome</keyword>
<gene>
    <name evidence="1" type="ORF">ANN_12191</name>
</gene>